<dbReference type="GO" id="GO:0009424">
    <property type="term" value="C:bacterial-type flagellum hook"/>
    <property type="evidence" value="ECO:0007669"/>
    <property type="project" value="InterPro"/>
</dbReference>
<keyword evidence="10" id="KW-0969">Cilium</keyword>
<dbReference type="InterPro" id="IPR040026">
    <property type="entry name" value="FliD"/>
</dbReference>
<dbReference type="PANTHER" id="PTHR30288:SF0">
    <property type="entry name" value="FLAGELLAR HOOK-ASSOCIATED PROTEIN 2"/>
    <property type="match status" value="1"/>
</dbReference>
<evidence type="ECO:0000256" key="7">
    <source>
        <dbReference type="ARBA" id="ARBA00033192"/>
    </source>
</evidence>
<dbReference type="GO" id="GO:0009421">
    <property type="term" value="C:bacterial-type flagellum filament cap"/>
    <property type="evidence" value="ECO:0007669"/>
    <property type="project" value="InterPro"/>
</dbReference>
<keyword evidence="10" id="KW-0282">Flagellum</keyword>
<dbReference type="Proteomes" id="UP000317318">
    <property type="component" value="Chromosome"/>
</dbReference>
<feature type="domain" description="Flagellar hook-associated protein 2 C-terminal" evidence="9">
    <location>
        <begin position="673"/>
        <end position="882"/>
    </location>
</feature>
<evidence type="ECO:0000256" key="6">
    <source>
        <dbReference type="ARBA" id="ARBA00033074"/>
    </source>
</evidence>
<evidence type="ECO:0000259" key="8">
    <source>
        <dbReference type="Pfam" id="PF02465"/>
    </source>
</evidence>
<name>A0A517QXG9_9PLAN</name>
<keyword evidence="11" id="KW-1185">Reference proteome</keyword>
<proteinExistence type="inferred from homology"/>
<dbReference type="GO" id="GO:0071973">
    <property type="term" value="P:bacterial-type flagellum-dependent cell motility"/>
    <property type="evidence" value="ECO:0007669"/>
    <property type="project" value="TreeGrafter"/>
</dbReference>
<dbReference type="Pfam" id="PF07196">
    <property type="entry name" value="Flagellin_IN"/>
    <property type="match status" value="1"/>
</dbReference>
<comment type="similarity">
    <text evidence="2">Belongs to the FliD family.</text>
</comment>
<dbReference type="OrthoDB" id="244268at2"/>
<comment type="subcellular location">
    <subcellularLocation>
        <location evidence="1">Bacterial flagellum</location>
    </subcellularLocation>
</comment>
<protein>
    <recommendedName>
        <fullName evidence="7">Filament cap protein</fullName>
    </recommendedName>
    <alternativeName>
        <fullName evidence="6">Flagellar cap protein</fullName>
    </alternativeName>
</protein>
<gene>
    <name evidence="10" type="primary">fliD</name>
    <name evidence="10" type="ORF">Pan189_06870</name>
</gene>
<reference evidence="10 11" key="1">
    <citation type="submission" date="2019-02" db="EMBL/GenBank/DDBJ databases">
        <title>Deep-cultivation of Planctomycetes and their phenomic and genomic characterization uncovers novel biology.</title>
        <authorList>
            <person name="Wiegand S."/>
            <person name="Jogler M."/>
            <person name="Boedeker C."/>
            <person name="Pinto D."/>
            <person name="Vollmers J."/>
            <person name="Rivas-Marin E."/>
            <person name="Kohn T."/>
            <person name="Peeters S.H."/>
            <person name="Heuer A."/>
            <person name="Rast P."/>
            <person name="Oberbeckmann S."/>
            <person name="Bunk B."/>
            <person name="Jeske O."/>
            <person name="Meyerdierks A."/>
            <person name="Storesund J.E."/>
            <person name="Kallscheuer N."/>
            <person name="Luecker S."/>
            <person name="Lage O.M."/>
            <person name="Pohl T."/>
            <person name="Merkel B.J."/>
            <person name="Hornburger P."/>
            <person name="Mueller R.-W."/>
            <person name="Bruemmer F."/>
            <person name="Labrenz M."/>
            <person name="Spormann A.M."/>
            <person name="Op den Camp H."/>
            <person name="Overmann J."/>
            <person name="Amann R."/>
            <person name="Jetten M.S.M."/>
            <person name="Mascher T."/>
            <person name="Medema M.H."/>
            <person name="Devos D.P."/>
            <person name="Kaster A.-K."/>
            <person name="Ovreas L."/>
            <person name="Rohde M."/>
            <person name="Galperin M.Y."/>
            <person name="Jogler C."/>
        </authorList>
    </citation>
    <scope>NUCLEOTIDE SEQUENCE [LARGE SCALE GENOMIC DNA]</scope>
    <source>
        <strain evidence="10 11">Pan189</strain>
    </source>
</reference>
<dbReference type="GO" id="GO:0007155">
    <property type="term" value="P:cell adhesion"/>
    <property type="evidence" value="ECO:0007669"/>
    <property type="project" value="InterPro"/>
</dbReference>
<dbReference type="EMBL" id="CP036268">
    <property type="protein sequence ID" value="QDT36331.1"/>
    <property type="molecule type" value="Genomic_DNA"/>
</dbReference>
<dbReference type="InterPro" id="IPR003481">
    <property type="entry name" value="FliD_N"/>
</dbReference>
<keyword evidence="4" id="KW-0175">Coiled coil</keyword>
<keyword evidence="10" id="KW-0966">Cell projection</keyword>
<keyword evidence="5" id="KW-0975">Bacterial flagellum</keyword>
<organism evidence="10 11">
    <name type="scientific">Stratiformator vulcanicus</name>
    <dbReference type="NCBI Taxonomy" id="2527980"/>
    <lineage>
        <taxon>Bacteria</taxon>
        <taxon>Pseudomonadati</taxon>
        <taxon>Planctomycetota</taxon>
        <taxon>Planctomycetia</taxon>
        <taxon>Planctomycetales</taxon>
        <taxon>Planctomycetaceae</taxon>
        <taxon>Stratiformator</taxon>
    </lineage>
</organism>
<evidence type="ECO:0000313" key="10">
    <source>
        <dbReference type="EMBL" id="QDT36331.1"/>
    </source>
</evidence>
<dbReference type="PANTHER" id="PTHR30288">
    <property type="entry name" value="FLAGELLAR CAP/ASSEMBLY PROTEIN FLID"/>
    <property type="match status" value="1"/>
</dbReference>
<evidence type="ECO:0000313" key="11">
    <source>
        <dbReference type="Proteomes" id="UP000317318"/>
    </source>
</evidence>
<evidence type="ECO:0000256" key="4">
    <source>
        <dbReference type="ARBA" id="ARBA00023054"/>
    </source>
</evidence>
<feature type="domain" description="Flagellar hook-associated protein 2 N-terminal" evidence="8">
    <location>
        <begin position="12"/>
        <end position="108"/>
    </location>
</feature>
<dbReference type="Pfam" id="PF07195">
    <property type="entry name" value="FliD_C"/>
    <property type="match status" value="1"/>
</dbReference>
<sequence length="902" mass="91432">MSSVTTTTGLISGLDTGAIIDALVNAERAPVRRLESRKTNYESQQAAFDSLQSILLTMSTAVESLGNNAVYNTFKGTIPENAGFSVTASSSSTPGDYTFQSIRTAASHAAISSGFASTSQLVGEGTFVIGTGGEIDRELTLNELNGGAGVRAGTIGLTDRSGVTAEVDLSKAYTVQDVLSAINDASTSITATTSGGQIVLTDTSGGAGSLSVADRSGGKAAVDLGILGSTTGDTLTGSEVYAATENLTLGQLDDGNGLYAAAGDDLRITARDGTNIDVDLSTALTVGEVVEAINDDAENGGKVTASISDGRIVLSDSTGGVGDLSASNLGTADVVDALGIDSTVSADTLTGGRLLAGINSVLLRNLNAGAGVTAGTISLTDRAGNTAAIDLSAAESLDEVLSAINAAETAGSVKLNLVAEVDDAGTGITIRDTSGSTVSNLVISDTSGTLAADLGLTIDAAETSISSGNLDRQYVGKATSLDDYAPDGGRVSAGSFVITDSSGATATISVTSGDETIGQIIDRINTASVGVTASLNDTGDGLKLEDTAGGTGDFTITETNGGSTAADLRIRGTAEDIGGTLTFEGRKAIVVDTDETDTLESLVTKINAASGGATASIVDDGSQFSPFRLSLSSTVSGANGRFFIDDGGLGLNVTTTSEGTDALLRLGGSSGPLITSSTNTFNDLPGGIDVTVSQPTDNPATVSITADPGAIKGAIEQIVSSYNGFIDGYGELTRFDPETNSRGILSGSNTALRIRSRMDSLFARTFGDSTDSIRSFASIGLTIGANGKLAFDSERFDEANAADPDAVREFLDGTDGFADVGEELLDGLTDPFTGLFQIEGRTLTTNIESLTNRIDELDVRLDLRRERLVAQFAAMEASISSITSQQQALAGLANLQFGQSSG</sequence>
<evidence type="ECO:0000259" key="9">
    <source>
        <dbReference type="Pfam" id="PF07195"/>
    </source>
</evidence>
<comment type="subunit">
    <text evidence="3">Homopentamer.</text>
</comment>
<dbReference type="Pfam" id="PF02465">
    <property type="entry name" value="FliD_N"/>
    <property type="match status" value="1"/>
</dbReference>
<evidence type="ECO:0000256" key="3">
    <source>
        <dbReference type="ARBA" id="ARBA00011255"/>
    </source>
</evidence>
<evidence type="ECO:0000256" key="1">
    <source>
        <dbReference type="ARBA" id="ARBA00004365"/>
    </source>
</evidence>
<dbReference type="InterPro" id="IPR010810">
    <property type="entry name" value="Flagellin_hook_IN_motif"/>
</dbReference>
<accession>A0A517QXG9</accession>
<dbReference type="InterPro" id="IPR010809">
    <property type="entry name" value="FliD_C"/>
</dbReference>
<evidence type="ECO:0000256" key="2">
    <source>
        <dbReference type="ARBA" id="ARBA00009764"/>
    </source>
</evidence>
<dbReference type="KEGG" id="svp:Pan189_06870"/>
<dbReference type="RefSeq" id="WP_145362542.1">
    <property type="nucleotide sequence ID" value="NZ_CP036268.1"/>
</dbReference>
<dbReference type="AlphaFoldDB" id="A0A517QXG9"/>
<evidence type="ECO:0000256" key="5">
    <source>
        <dbReference type="ARBA" id="ARBA00023143"/>
    </source>
</evidence>